<reference evidence="2" key="1">
    <citation type="submission" date="2015-06" db="EMBL/GenBank/DDBJ databases">
        <authorList>
            <person name="Nguyen H."/>
        </authorList>
    </citation>
    <scope>NUCLEOTIDE SEQUENCE</scope>
    <source>
        <strain evidence="2">DAOM 180753</strain>
    </source>
</reference>
<gene>
    <name evidence="2" type="ORF">VN97_g9270</name>
</gene>
<keyword evidence="3" id="KW-1185">Reference proteome</keyword>
<dbReference type="AlphaFoldDB" id="A0AAI9X5D6"/>
<feature type="region of interest" description="Disordered" evidence="1">
    <location>
        <begin position="15"/>
        <end position="43"/>
    </location>
</feature>
<evidence type="ECO:0000313" key="3">
    <source>
        <dbReference type="Proteomes" id="UP001227192"/>
    </source>
</evidence>
<feature type="compositionally biased region" description="Polar residues" evidence="1">
    <location>
        <begin position="24"/>
        <end position="34"/>
    </location>
</feature>
<reference evidence="2" key="2">
    <citation type="journal article" date="2016" name="Fungal Biol.">
        <title>Ochratoxin A production by Penicillium thymicola.</title>
        <authorList>
            <person name="Nguyen H.D.T."/>
            <person name="McMullin D.R."/>
            <person name="Ponomareva E."/>
            <person name="Riley R."/>
            <person name="Pomraning K.R."/>
            <person name="Baker S.E."/>
            <person name="Seifert K.A."/>
        </authorList>
    </citation>
    <scope>NUCLEOTIDE SEQUENCE</scope>
    <source>
        <strain evidence="2">DAOM 180753</strain>
    </source>
</reference>
<dbReference type="Proteomes" id="UP001227192">
    <property type="component" value="Unassembled WGS sequence"/>
</dbReference>
<comment type="caution">
    <text evidence="2">The sequence shown here is derived from an EMBL/GenBank/DDBJ whole genome shotgun (WGS) entry which is preliminary data.</text>
</comment>
<name>A0AAI9X5D6_PENTH</name>
<accession>A0AAI9X5D6</accession>
<evidence type="ECO:0000256" key="1">
    <source>
        <dbReference type="SAM" id="MobiDB-lite"/>
    </source>
</evidence>
<sequence length="104" mass="11902">MLVYSAKMNWQWEKGEGVSDENQHSLVSRAQRPTPSLPDMLDEVPKADNVFDTIEAHCQTKFQALNKTLMHTQPAMILTKGGERLRVTEETKRKETTSKARKTE</sequence>
<evidence type="ECO:0000313" key="2">
    <source>
        <dbReference type="EMBL" id="KAJ9484108.1"/>
    </source>
</evidence>
<feature type="region of interest" description="Disordered" evidence="1">
    <location>
        <begin position="76"/>
        <end position="104"/>
    </location>
</feature>
<dbReference type="EMBL" id="LACB01000368">
    <property type="protein sequence ID" value="KAJ9484108.1"/>
    <property type="molecule type" value="Genomic_DNA"/>
</dbReference>
<organism evidence="2 3">
    <name type="scientific">Penicillium thymicola</name>
    <dbReference type="NCBI Taxonomy" id="293382"/>
    <lineage>
        <taxon>Eukaryota</taxon>
        <taxon>Fungi</taxon>
        <taxon>Dikarya</taxon>
        <taxon>Ascomycota</taxon>
        <taxon>Pezizomycotina</taxon>
        <taxon>Eurotiomycetes</taxon>
        <taxon>Eurotiomycetidae</taxon>
        <taxon>Eurotiales</taxon>
        <taxon>Aspergillaceae</taxon>
        <taxon>Penicillium</taxon>
    </lineage>
</organism>
<protein>
    <submittedName>
        <fullName evidence="2">Uncharacterized protein</fullName>
    </submittedName>
</protein>
<proteinExistence type="predicted"/>
<feature type="compositionally biased region" description="Basic and acidic residues" evidence="1">
    <location>
        <begin position="81"/>
        <end position="104"/>
    </location>
</feature>